<gene>
    <name evidence="1" type="ORF">Ark11_1345</name>
</gene>
<evidence type="ECO:0000313" key="2">
    <source>
        <dbReference type="Proteomes" id="UP000198651"/>
    </source>
</evidence>
<dbReference type="Proteomes" id="UP000198651">
    <property type="component" value="Chromosome I"/>
</dbReference>
<name>A0A0S4M2Z4_9BURK</name>
<accession>A0A0S4M2Z4</accession>
<dbReference type="OrthoDB" id="9931423at2"/>
<protein>
    <submittedName>
        <fullName evidence="1">Putative coiled coil protein</fullName>
    </submittedName>
</protein>
<sequence length="403" mass="46567">MLETGCFMPSSLFELSIKFIFSVDCKESMSNLRQLSYAETIEAAILVRRKMVSFSKYETISESASGGEMFPDSWVKFCDDNYFLSNNPQQIRVLTDLSKRINGIVADANDIFSEIFPSNIYDAYWSSHPMYQVIYTESSADIIKNYQNMKSHILSLPDPPSIEKDLMLPLLPSSEEIYYYDPLCFFPICIVECGSPAKKRMCNAAVILPRSLRFIDYAVLVSISNLKESRGKISKILYCLSMASLFQINRSISSLVKSFLHRNALYLEKVEERDRLIMSSLNVIICLRNFINYVSGLEKTIFSAIKICNFFPLEDMKEMFERRDPYLCRNEIKKVSSFLKKKYFSLISRKKLRADDLVKKISENKLGNNSKFLSVSVENATKSLRKLNNEIREMEMFLLNFTD</sequence>
<organism evidence="1 2">
    <name type="scientific">Candidatus Ichthyocystis hellenicum</name>
    <dbReference type="NCBI Taxonomy" id="1561003"/>
    <lineage>
        <taxon>Bacteria</taxon>
        <taxon>Pseudomonadati</taxon>
        <taxon>Pseudomonadota</taxon>
        <taxon>Betaproteobacteria</taxon>
        <taxon>Burkholderiales</taxon>
        <taxon>Candidatus Ichthyocystis</taxon>
    </lineage>
</organism>
<evidence type="ECO:0000313" key="1">
    <source>
        <dbReference type="EMBL" id="CUT18149.1"/>
    </source>
</evidence>
<dbReference type="AlphaFoldDB" id="A0A0S4M2Z4"/>
<dbReference type="EMBL" id="LN906597">
    <property type="protein sequence ID" value="CUT18149.1"/>
    <property type="molecule type" value="Genomic_DNA"/>
</dbReference>
<proteinExistence type="predicted"/>
<keyword evidence="2" id="KW-1185">Reference proteome</keyword>
<dbReference type="RefSeq" id="WP_092343560.1">
    <property type="nucleotide sequence ID" value="NZ_LN906597.1"/>
</dbReference>
<reference evidence="2" key="1">
    <citation type="submission" date="2015-11" db="EMBL/GenBank/DDBJ databases">
        <authorList>
            <person name="Seth-Smith H.M.B."/>
        </authorList>
    </citation>
    <scope>NUCLEOTIDE SEQUENCE [LARGE SCALE GENOMIC DNA]</scope>
    <source>
        <strain evidence="2">2013Ark11</strain>
    </source>
</reference>